<feature type="signal peptide" evidence="9">
    <location>
        <begin position="1"/>
        <end position="22"/>
    </location>
</feature>
<organism evidence="11 12">
    <name type="scientific">Hapsidospora chrysogenum (strain ATCC 11550 / CBS 779.69 / DSM 880 / IAM 14645 / JCM 23072 / IMI 49137)</name>
    <name type="common">Acremonium chrysogenum</name>
    <dbReference type="NCBI Taxonomy" id="857340"/>
    <lineage>
        <taxon>Eukaryota</taxon>
        <taxon>Fungi</taxon>
        <taxon>Dikarya</taxon>
        <taxon>Ascomycota</taxon>
        <taxon>Pezizomycotina</taxon>
        <taxon>Sordariomycetes</taxon>
        <taxon>Hypocreomycetidae</taxon>
        <taxon>Hypocreales</taxon>
        <taxon>Bionectriaceae</taxon>
        <taxon>Hapsidospora</taxon>
    </lineage>
</organism>
<evidence type="ECO:0000256" key="5">
    <source>
        <dbReference type="ARBA" id="ARBA00022801"/>
    </source>
</evidence>
<evidence type="ECO:0000256" key="9">
    <source>
        <dbReference type="SAM" id="SignalP"/>
    </source>
</evidence>
<reference evidence="12" key="1">
    <citation type="journal article" date="2014" name="Genome Announc.">
        <title>Genome sequence and annotation of Acremonium chrysogenum, producer of the beta-lactam antibiotic cephalosporin C.</title>
        <authorList>
            <person name="Terfehr D."/>
            <person name="Dahlmann T.A."/>
            <person name="Specht T."/>
            <person name="Zadra I."/>
            <person name="Kuernsteiner H."/>
            <person name="Kueck U."/>
        </authorList>
    </citation>
    <scope>NUCLEOTIDE SEQUENCE [LARGE SCALE GENOMIC DNA]</scope>
    <source>
        <strain evidence="12">ATCC 11550 / CBS 779.69 / DSM 880 / IAM 14645 / JCM 23072 / IMI 49137</strain>
    </source>
</reference>
<evidence type="ECO:0000256" key="1">
    <source>
        <dbReference type="ARBA" id="ARBA00001412"/>
    </source>
</evidence>
<feature type="chain" id="PRO_5001815712" description="beta-galactosidase" evidence="9">
    <location>
        <begin position="23"/>
        <end position="1019"/>
    </location>
</feature>
<dbReference type="Pfam" id="PF13364">
    <property type="entry name" value="BetaGal_ABD2"/>
    <property type="match status" value="2"/>
</dbReference>
<dbReference type="HOGENOM" id="CLU_005732_2_1_1"/>
<dbReference type="PRINTS" id="PR00742">
    <property type="entry name" value="GLHYDRLASE35"/>
</dbReference>
<comment type="similarity">
    <text evidence="2 8">Belongs to the glycosyl hydrolase 35 family.</text>
</comment>
<proteinExistence type="inferred from homology"/>
<name>A0A086TGN9_HAPC1</name>
<dbReference type="InterPro" id="IPR037110">
    <property type="entry name" value="Betagal_dom2_sf"/>
</dbReference>
<gene>
    <name evidence="11" type="ORF">ACRE_005730</name>
</gene>
<keyword evidence="5" id="KW-0378">Hydrolase</keyword>
<dbReference type="SUPFAM" id="SSF117100">
    <property type="entry name" value="Beta-galactosidase LacA, domain 3"/>
    <property type="match status" value="1"/>
</dbReference>
<dbReference type="PANTHER" id="PTHR23421">
    <property type="entry name" value="BETA-GALACTOSIDASE RELATED"/>
    <property type="match status" value="1"/>
</dbReference>
<dbReference type="GO" id="GO:0005975">
    <property type="term" value="P:carbohydrate metabolic process"/>
    <property type="evidence" value="ECO:0007669"/>
    <property type="project" value="InterPro"/>
</dbReference>
<dbReference type="Gene3D" id="2.102.20.10">
    <property type="entry name" value="Beta-galactosidase, domain 2"/>
    <property type="match status" value="1"/>
</dbReference>
<keyword evidence="7" id="KW-0326">Glycosidase</keyword>
<sequence length="1019" mass="113373">MKVFEGLLKLGGLALLVSSALSQDTDWPVHDNGLTDLVQCYYVRGERLFIFSGEFHPWRYPVPELWRDLLEKVKAAGFNTFSIYTSWGYHSASPDSLDFTNGGHNLTSIMTLAKELGMYLIVRPGPYVNAEANAGGFPLWLTTGEYGSLRNDDDRYTAAWKPYWDEISSIIEPHLITNGGNVIMFQIENELNGQWKDIEDRELNPPIANYMQLLQDSVRERGIDVPLAHNAPNMNGYSWSNDFSNETGNVDVVGLDSYPSCWSCNLSECTGTNGEYVPYKTIEYYTYFTVQSPSQPNFMPEFQGGSYNPWGGPQGGCPTDIGVDFANLFYRNLIYQRVTAISLYMLFGGTNWGHSACPVVASSYDYSSPVKENRALWDKYYETKLLVLFTRVAHDLTHTDRVGNGTEYTTNGDITTAELRNPETNAAFYVTMHRDSTSGTSEVFKLKVDTSEGPLTVPRHGNPITLNGHQSKILVTDFRFGKETLLYSTAEVLSYSIIDGREVLALWLPEGEAGEFKIKGRSKAKVLGGSRDSVTLHEEKDGVTVSYVQSSGMNIVELGGGTRVLMLDRQAAYRFWVPTLDNNPAAPEGNTVFVQGPYLVRSAVYDKKKKTLHLTGDEEEARSVTVFASKKVHAITWNGDMVDLDSKHGGMYTFSIEGPSSFKLPRLGGWKWTDSLPEISKNYTLSDNVWVVADKTETPNPTKPAGNNPVLYVDDYKIHYGNHIYRATFPSTEEPPTGVFLNITGGFAFGYSVWLNSDYIGSYHGLSYEKSHGATYSFDNATLARGNSENVLVVLMDQSGHELREAAIEPRGITNATLVGPGDEYAFTDWRIAGNAGREENIDPVRGPMNEGGLYAERVGMHLPGYPDDNWAKLDDEETTQLVVPSAGVRVFRTTAPLNVPEGLNVSISFRLTAPSDGTFAPSNQEHSNRLRAMLFVNGYQYGRFSPHIGHQVDFPVPPGVLDYRGENTIAVTVWSQDAGGVEVKVEWMVDYVHSTSFDMGFESDGLRPGWTKDRLKYA</sequence>
<dbReference type="Pfam" id="PF13363">
    <property type="entry name" value="BetaGal_dom3"/>
    <property type="match status" value="1"/>
</dbReference>
<comment type="catalytic activity">
    <reaction evidence="1">
        <text>Hydrolysis of terminal non-reducing beta-D-galactose residues in beta-D-galactosides.</text>
        <dbReference type="EC" id="3.2.1.23"/>
    </reaction>
</comment>
<dbReference type="Pfam" id="PF10435">
    <property type="entry name" value="BetaGal_dom2"/>
    <property type="match status" value="1"/>
</dbReference>
<dbReference type="FunFam" id="2.102.20.10:FF:000001">
    <property type="entry name" value="Beta-galactosidase A"/>
    <property type="match status" value="1"/>
</dbReference>
<evidence type="ECO:0000256" key="4">
    <source>
        <dbReference type="ARBA" id="ARBA00022729"/>
    </source>
</evidence>
<keyword evidence="12" id="KW-1185">Reference proteome</keyword>
<dbReference type="Gene3D" id="2.60.120.260">
    <property type="entry name" value="Galactose-binding domain-like"/>
    <property type="match status" value="2"/>
</dbReference>
<dbReference type="InterPro" id="IPR017853">
    <property type="entry name" value="GH"/>
</dbReference>
<dbReference type="STRING" id="857340.A0A086TGN9"/>
<dbReference type="InterPro" id="IPR018954">
    <property type="entry name" value="Betagal_dom2"/>
</dbReference>
<dbReference type="Gene3D" id="2.60.390.10">
    <property type="entry name" value="Beta-galactosidase, domain 3"/>
    <property type="match status" value="1"/>
</dbReference>
<feature type="domain" description="Beta-galactosidase" evidence="10">
    <location>
        <begin position="395"/>
        <end position="575"/>
    </location>
</feature>
<accession>A0A086TGN9</accession>
<dbReference type="InterPro" id="IPR036833">
    <property type="entry name" value="BetaGal_dom3_sf"/>
</dbReference>
<evidence type="ECO:0000256" key="2">
    <source>
        <dbReference type="ARBA" id="ARBA00009809"/>
    </source>
</evidence>
<dbReference type="EC" id="3.2.1.23" evidence="3"/>
<dbReference type="OrthoDB" id="1657402at2759"/>
<dbReference type="InterPro" id="IPR001944">
    <property type="entry name" value="Glycoside_Hdrlase_35"/>
</dbReference>
<dbReference type="EMBL" id="JPKY01000003">
    <property type="protein sequence ID" value="KFH48521.1"/>
    <property type="molecule type" value="Genomic_DNA"/>
</dbReference>
<dbReference type="FunFam" id="3.20.20.80:FF:000040">
    <property type="entry name" value="Beta-galactosidase A"/>
    <property type="match status" value="1"/>
</dbReference>
<evidence type="ECO:0000256" key="6">
    <source>
        <dbReference type="ARBA" id="ARBA00023180"/>
    </source>
</evidence>
<dbReference type="AlphaFoldDB" id="A0A086TGN9"/>
<dbReference type="Proteomes" id="UP000029964">
    <property type="component" value="Unassembled WGS sequence"/>
</dbReference>
<dbReference type="Pfam" id="PF01301">
    <property type="entry name" value="Glyco_hydro_35"/>
    <property type="match status" value="1"/>
</dbReference>
<dbReference type="Gene3D" id="3.20.20.80">
    <property type="entry name" value="Glycosidases"/>
    <property type="match status" value="1"/>
</dbReference>
<evidence type="ECO:0000256" key="8">
    <source>
        <dbReference type="RuleBase" id="RU003679"/>
    </source>
</evidence>
<evidence type="ECO:0000313" key="12">
    <source>
        <dbReference type="Proteomes" id="UP000029964"/>
    </source>
</evidence>
<evidence type="ECO:0000256" key="7">
    <source>
        <dbReference type="ARBA" id="ARBA00023295"/>
    </source>
</evidence>
<comment type="caution">
    <text evidence="11">The sequence shown here is derived from an EMBL/GenBank/DDBJ whole genome shotgun (WGS) entry which is preliminary data.</text>
</comment>
<evidence type="ECO:0000256" key="3">
    <source>
        <dbReference type="ARBA" id="ARBA00012756"/>
    </source>
</evidence>
<dbReference type="InterPro" id="IPR025300">
    <property type="entry name" value="BetaGal_jelly_roll_dom"/>
</dbReference>
<evidence type="ECO:0000259" key="10">
    <source>
        <dbReference type="SMART" id="SM01029"/>
    </source>
</evidence>
<protein>
    <recommendedName>
        <fullName evidence="3">beta-galactosidase</fullName>
        <ecNumber evidence="3">3.2.1.23</ecNumber>
    </recommendedName>
</protein>
<dbReference type="InterPro" id="IPR031330">
    <property type="entry name" value="Gly_Hdrlase_35_cat"/>
</dbReference>
<evidence type="ECO:0000313" key="11">
    <source>
        <dbReference type="EMBL" id="KFH48521.1"/>
    </source>
</evidence>
<dbReference type="SMART" id="SM01029">
    <property type="entry name" value="BetaGal_dom2"/>
    <property type="match status" value="1"/>
</dbReference>
<keyword evidence="4 9" id="KW-0732">Signal</keyword>
<dbReference type="InterPro" id="IPR025972">
    <property type="entry name" value="BetaGal_dom3"/>
</dbReference>
<dbReference type="GO" id="GO:0004565">
    <property type="term" value="F:beta-galactosidase activity"/>
    <property type="evidence" value="ECO:0007669"/>
    <property type="project" value="UniProtKB-EC"/>
</dbReference>
<keyword evidence="6" id="KW-0325">Glycoprotein</keyword>
<dbReference type="SUPFAM" id="SSF49785">
    <property type="entry name" value="Galactose-binding domain-like"/>
    <property type="match status" value="2"/>
</dbReference>
<dbReference type="SUPFAM" id="SSF51445">
    <property type="entry name" value="(Trans)glycosidases"/>
    <property type="match status" value="1"/>
</dbReference>
<dbReference type="SUPFAM" id="SSF51011">
    <property type="entry name" value="Glycosyl hydrolase domain"/>
    <property type="match status" value="1"/>
</dbReference>
<dbReference type="InterPro" id="IPR008979">
    <property type="entry name" value="Galactose-bd-like_sf"/>
</dbReference>